<dbReference type="PANTHER" id="PTHR45080:SF8">
    <property type="entry name" value="IG-LIKE DOMAIN-CONTAINING PROTEIN"/>
    <property type="match status" value="1"/>
</dbReference>
<feature type="domain" description="Ig-like" evidence="3">
    <location>
        <begin position="63"/>
        <end position="160"/>
    </location>
</feature>
<dbReference type="PANTHER" id="PTHR45080">
    <property type="entry name" value="CONTACTIN 5"/>
    <property type="match status" value="1"/>
</dbReference>
<dbReference type="Gene3D" id="2.60.40.10">
    <property type="entry name" value="Immunoglobulins"/>
    <property type="match status" value="2"/>
</dbReference>
<dbReference type="SMART" id="SM00409">
    <property type="entry name" value="IG"/>
    <property type="match status" value="1"/>
</dbReference>
<dbReference type="InterPro" id="IPR003599">
    <property type="entry name" value="Ig_sub"/>
</dbReference>
<feature type="domain" description="Ig-like" evidence="3">
    <location>
        <begin position="171"/>
        <end position="271"/>
    </location>
</feature>
<dbReference type="PROSITE" id="PS50835">
    <property type="entry name" value="IG_LIKE"/>
    <property type="match status" value="2"/>
</dbReference>
<dbReference type="Pfam" id="PF07679">
    <property type="entry name" value="I-set"/>
    <property type="match status" value="1"/>
</dbReference>
<organism evidence="4 5">
    <name type="scientific">Ranitomeya imitator</name>
    <name type="common">mimic poison frog</name>
    <dbReference type="NCBI Taxonomy" id="111125"/>
    <lineage>
        <taxon>Eukaryota</taxon>
        <taxon>Metazoa</taxon>
        <taxon>Chordata</taxon>
        <taxon>Craniata</taxon>
        <taxon>Vertebrata</taxon>
        <taxon>Euteleostomi</taxon>
        <taxon>Amphibia</taxon>
        <taxon>Batrachia</taxon>
        <taxon>Anura</taxon>
        <taxon>Neobatrachia</taxon>
        <taxon>Hyloidea</taxon>
        <taxon>Dendrobatidae</taxon>
        <taxon>Dendrobatinae</taxon>
        <taxon>Ranitomeya</taxon>
    </lineage>
</organism>
<keyword evidence="2" id="KW-1015">Disulfide bond</keyword>
<evidence type="ECO:0000313" key="5">
    <source>
        <dbReference type="Proteomes" id="UP001176940"/>
    </source>
</evidence>
<dbReference type="InterPro" id="IPR013783">
    <property type="entry name" value="Ig-like_fold"/>
</dbReference>
<comment type="caution">
    <text evidence="4">The sequence shown here is derived from an EMBL/GenBank/DDBJ whole genome shotgun (WGS) entry which is preliminary data.</text>
</comment>
<sequence>MGYSRTQALETKGTVTHNDIVNDIVAFCDVATISLRKSLCVTLLGDRWSLRKVQNFISSLDFPLTSLNRRNSSGLQFIGRGYNLTVSQGHEAKLNCSLLGMELPEIQWLKDGVAVQSADQMYIPVIEDHWISFLSLKNVERPDAGKYWCEAENNGLKAMSEAIWIMVEGVPYFTMEPKDMAVLRNASFNISCAAVGPPEPLTIIWWMGDSPVKRKPEGSPSVLSVPETRESKIFSTIYSNSPSTKTGAGGSTDGTIGATYLRNNDLWNTLCMEKESGRVKRKDTGLRTSEILYGPIKRGLNLGEETFIGI</sequence>
<proteinExistence type="predicted"/>
<dbReference type="Proteomes" id="UP001176940">
    <property type="component" value="Unassembled WGS sequence"/>
</dbReference>
<dbReference type="InterPro" id="IPR050958">
    <property type="entry name" value="Cell_Adh-Cytoskel_Orgn"/>
</dbReference>
<name>A0ABN9M378_9NEOB</name>
<dbReference type="InterPro" id="IPR036179">
    <property type="entry name" value="Ig-like_dom_sf"/>
</dbReference>
<dbReference type="InterPro" id="IPR013098">
    <property type="entry name" value="Ig_I-set"/>
</dbReference>
<evidence type="ECO:0000256" key="2">
    <source>
        <dbReference type="ARBA" id="ARBA00023157"/>
    </source>
</evidence>
<protein>
    <recommendedName>
        <fullName evidence="3">Ig-like domain-containing protein</fullName>
    </recommendedName>
</protein>
<evidence type="ECO:0000313" key="4">
    <source>
        <dbReference type="EMBL" id="CAJ0952645.1"/>
    </source>
</evidence>
<accession>A0ABN9M378</accession>
<keyword evidence="1" id="KW-0732">Signal</keyword>
<reference evidence="4" key="1">
    <citation type="submission" date="2023-07" db="EMBL/GenBank/DDBJ databases">
        <authorList>
            <person name="Stuckert A."/>
        </authorList>
    </citation>
    <scope>NUCLEOTIDE SEQUENCE</scope>
</reference>
<dbReference type="InterPro" id="IPR003598">
    <property type="entry name" value="Ig_sub2"/>
</dbReference>
<evidence type="ECO:0000259" key="3">
    <source>
        <dbReference type="PROSITE" id="PS50835"/>
    </source>
</evidence>
<dbReference type="SUPFAM" id="SSF48726">
    <property type="entry name" value="Immunoglobulin"/>
    <property type="match status" value="2"/>
</dbReference>
<gene>
    <name evidence="4" type="ORF">RIMI_LOCUS13960312</name>
</gene>
<dbReference type="InterPro" id="IPR007110">
    <property type="entry name" value="Ig-like_dom"/>
</dbReference>
<evidence type="ECO:0000256" key="1">
    <source>
        <dbReference type="ARBA" id="ARBA00022729"/>
    </source>
</evidence>
<dbReference type="SMART" id="SM00408">
    <property type="entry name" value="IGc2"/>
    <property type="match status" value="1"/>
</dbReference>
<keyword evidence="5" id="KW-1185">Reference proteome</keyword>
<dbReference type="EMBL" id="CAUEEQ010035259">
    <property type="protein sequence ID" value="CAJ0952645.1"/>
    <property type="molecule type" value="Genomic_DNA"/>
</dbReference>